<accession>A0A8B9AUH2</accession>
<feature type="chain" id="PRO_5044668650" evidence="1">
    <location>
        <begin position="23"/>
        <end position="142"/>
    </location>
</feature>
<dbReference type="Proteomes" id="UP000228380">
    <property type="component" value="Chromosome 16"/>
</dbReference>
<proteinExistence type="predicted"/>
<protein>
    <submittedName>
        <fullName evidence="3 4">tRNA ligase 1-like isoform X1</fullName>
    </submittedName>
</protein>
<evidence type="ECO:0000313" key="3">
    <source>
        <dbReference type="RefSeq" id="XP_038990460.1"/>
    </source>
</evidence>
<dbReference type="InterPro" id="IPR038837">
    <property type="entry name" value="tRNA_ligase_1"/>
</dbReference>
<dbReference type="PANTHER" id="PTHR35460:SF1">
    <property type="entry name" value="TRNA LIGASE 1"/>
    <property type="match status" value="1"/>
</dbReference>
<dbReference type="OrthoDB" id="1912039at2759"/>
<reference evidence="2" key="1">
    <citation type="journal article" date="2019" name="Nat. Commun.">
        <title>Genome-wide association mapping of date palm fruit traits.</title>
        <authorList>
            <person name="Hazzouri K.M."/>
            <person name="Gros-Balthazard M."/>
            <person name="Flowers J.M."/>
            <person name="Copetti D."/>
            <person name="Lemansour A."/>
            <person name="Lebrun M."/>
            <person name="Masmoudi K."/>
            <person name="Ferrand S."/>
            <person name="Dhar M.I."/>
            <person name="Fresquez Z.A."/>
            <person name="Rosas U."/>
            <person name="Zhang J."/>
            <person name="Talag J."/>
            <person name="Lee S."/>
            <person name="Kudrna D."/>
            <person name="Powell R.F."/>
            <person name="Leitch I.J."/>
            <person name="Krueger R.R."/>
            <person name="Wing R.A."/>
            <person name="Amiri K.M.A."/>
            <person name="Purugganan M.D."/>
        </authorList>
    </citation>
    <scope>NUCLEOTIDE SEQUENCE [LARGE SCALE GENOMIC DNA]</scope>
    <source>
        <strain evidence="2">cv. Khalas</strain>
    </source>
</reference>
<organism evidence="2 4">
    <name type="scientific">Phoenix dactylifera</name>
    <name type="common">Date palm</name>
    <dbReference type="NCBI Taxonomy" id="42345"/>
    <lineage>
        <taxon>Eukaryota</taxon>
        <taxon>Viridiplantae</taxon>
        <taxon>Streptophyta</taxon>
        <taxon>Embryophyta</taxon>
        <taxon>Tracheophyta</taxon>
        <taxon>Spermatophyta</taxon>
        <taxon>Magnoliopsida</taxon>
        <taxon>Liliopsida</taxon>
        <taxon>Arecaceae</taxon>
        <taxon>Coryphoideae</taxon>
        <taxon>Phoeniceae</taxon>
        <taxon>Phoenix</taxon>
    </lineage>
</organism>
<dbReference type="AlphaFoldDB" id="A0A8B9AUH2"/>
<evidence type="ECO:0000313" key="4">
    <source>
        <dbReference type="RefSeq" id="XP_038990461.1"/>
    </source>
</evidence>
<evidence type="ECO:0000256" key="1">
    <source>
        <dbReference type="SAM" id="SignalP"/>
    </source>
</evidence>
<sequence>MIGDLSHFIVLAFYLILSLFSGIPGCAKSDLCKELLNTPSGLGDNCPMHSLMGDLIKGRYWQKVSDERRKKPCAITLGNKNAPKEEVWRQIEDICWSTKASAVPVVPETEGTDSIPFSLDALAVFMFHVLQRVNRPVSACLC</sequence>
<name>A0A8B9AUH2_PHODC</name>
<dbReference type="GO" id="GO:0003972">
    <property type="term" value="F:RNA ligase (ATP) activity"/>
    <property type="evidence" value="ECO:0007669"/>
    <property type="project" value="InterPro"/>
</dbReference>
<dbReference type="KEGG" id="pda:113461330"/>
<feature type="signal peptide" evidence="1">
    <location>
        <begin position="1"/>
        <end position="22"/>
    </location>
</feature>
<dbReference type="PANTHER" id="PTHR35460">
    <property type="entry name" value="TRNA LIGASE 1"/>
    <property type="match status" value="1"/>
</dbReference>
<reference evidence="3 4" key="2">
    <citation type="submission" date="2025-04" db="UniProtKB">
        <authorList>
            <consortium name="RefSeq"/>
        </authorList>
    </citation>
    <scope>IDENTIFICATION</scope>
    <source>
        <tissue evidence="3 4">Young leaves</tissue>
    </source>
</reference>
<dbReference type="RefSeq" id="XP_038990461.1">
    <property type="nucleotide sequence ID" value="XM_039134533.1"/>
</dbReference>
<dbReference type="GO" id="GO:0006388">
    <property type="term" value="P:tRNA splicing, via endonucleolytic cleavage and ligation"/>
    <property type="evidence" value="ECO:0007669"/>
    <property type="project" value="InterPro"/>
</dbReference>
<keyword evidence="1" id="KW-0732">Signal</keyword>
<gene>
    <name evidence="3 4" type="primary">LOC113461330</name>
</gene>
<keyword evidence="2" id="KW-1185">Reference proteome</keyword>
<dbReference type="GeneID" id="113461330"/>
<evidence type="ECO:0000313" key="2">
    <source>
        <dbReference type="Proteomes" id="UP000228380"/>
    </source>
</evidence>
<dbReference type="RefSeq" id="XP_038990460.1">
    <property type="nucleotide sequence ID" value="XM_039134532.1"/>
</dbReference>